<evidence type="ECO:0000313" key="2">
    <source>
        <dbReference type="Proteomes" id="UP000238479"/>
    </source>
</evidence>
<keyword evidence="2" id="KW-1185">Reference proteome</keyword>
<proteinExistence type="predicted"/>
<dbReference type="Proteomes" id="UP000238479">
    <property type="component" value="Chromosome 2"/>
</dbReference>
<comment type="caution">
    <text evidence="1">The sequence shown here is derived from an EMBL/GenBank/DDBJ whole genome shotgun (WGS) entry which is preliminary data.</text>
</comment>
<gene>
    <name evidence="1" type="ORF">RchiOBHm_Chr2g0120601</name>
</gene>
<evidence type="ECO:0000313" key="1">
    <source>
        <dbReference type="EMBL" id="PRQ49320.1"/>
    </source>
</evidence>
<organism evidence="1 2">
    <name type="scientific">Rosa chinensis</name>
    <name type="common">China rose</name>
    <dbReference type="NCBI Taxonomy" id="74649"/>
    <lineage>
        <taxon>Eukaryota</taxon>
        <taxon>Viridiplantae</taxon>
        <taxon>Streptophyta</taxon>
        <taxon>Embryophyta</taxon>
        <taxon>Tracheophyta</taxon>
        <taxon>Spermatophyta</taxon>
        <taxon>Magnoliopsida</taxon>
        <taxon>eudicotyledons</taxon>
        <taxon>Gunneridae</taxon>
        <taxon>Pentapetalae</taxon>
        <taxon>rosids</taxon>
        <taxon>fabids</taxon>
        <taxon>Rosales</taxon>
        <taxon>Rosaceae</taxon>
        <taxon>Rosoideae</taxon>
        <taxon>Rosoideae incertae sedis</taxon>
        <taxon>Rosa</taxon>
    </lineage>
</organism>
<dbReference type="Gramene" id="PRQ49320">
    <property type="protein sequence ID" value="PRQ49320"/>
    <property type="gene ID" value="RchiOBHm_Chr2g0120601"/>
</dbReference>
<name>A0A2P6RSA5_ROSCH</name>
<protein>
    <submittedName>
        <fullName evidence="1">Uncharacterized protein</fullName>
    </submittedName>
</protein>
<dbReference type="EMBL" id="PDCK01000040">
    <property type="protein sequence ID" value="PRQ49320.1"/>
    <property type="molecule type" value="Genomic_DNA"/>
</dbReference>
<sequence>MCMLQIWGHLKHIEFFCFFVSQTKPCLMQLMCLNHFQEIFVHCTNYCTCLLYTKRPILLRTVPHDSVMTVSPLVFPFNCGPAIPMQFLLTFLHSLPPD</sequence>
<accession>A0A2P6RSA5</accession>
<dbReference type="AlphaFoldDB" id="A0A2P6RSA5"/>
<reference evidence="1 2" key="1">
    <citation type="journal article" date="2018" name="Nat. Genet.">
        <title>The Rosa genome provides new insights in the design of modern roses.</title>
        <authorList>
            <person name="Bendahmane M."/>
        </authorList>
    </citation>
    <scope>NUCLEOTIDE SEQUENCE [LARGE SCALE GENOMIC DNA]</scope>
    <source>
        <strain evidence="2">cv. Old Blush</strain>
    </source>
</reference>